<dbReference type="PANTHER" id="PTHR10472">
    <property type="entry name" value="D-TYROSYL-TRNA TYR DEACYLASE"/>
    <property type="match status" value="1"/>
</dbReference>
<dbReference type="OrthoDB" id="9801395at2"/>
<dbReference type="EMBL" id="FNUK01000016">
    <property type="protein sequence ID" value="SEF92494.1"/>
    <property type="molecule type" value="Genomic_DNA"/>
</dbReference>
<evidence type="ECO:0000256" key="2">
    <source>
        <dbReference type="ARBA" id="ARBA00022555"/>
    </source>
</evidence>
<comment type="catalytic activity">
    <reaction evidence="4">
        <text>glycyl-tRNA(Ala) + H2O = tRNA(Ala) + glycine + H(+)</text>
        <dbReference type="Rhea" id="RHEA:53744"/>
        <dbReference type="Rhea" id="RHEA-COMP:9657"/>
        <dbReference type="Rhea" id="RHEA-COMP:13640"/>
        <dbReference type="ChEBI" id="CHEBI:15377"/>
        <dbReference type="ChEBI" id="CHEBI:15378"/>
        <dbReference type="ChEBI" id="CHEBI:57305"/>
        <dbReference type="ChEBI" id="CHEBI:78442"/>
        <dbReference type="ChEBI" id="CHEBI:78522"/>
    </reaction>
</comment>
<comment type="function">
    <text evidence="4">An aminoacyl-tRNA editing enzyme that deacylates mischarged D-aminoacyl-tRNAs. Also deacylates mischarged glycyl-tRNA(Ala), protecting cells against glycine mischarging by AlaRS. Acts via tRNA-based rather than protein-based catalysis; rejects L-amino acids rather than detecting D-amino acids in the active site. By recycling D-aminoacyl-tRNA to D-amino acids and free tRNA molecules, this enzyme counteracts the toxicity associated with the formation of D-aminoacyl-tRNA entities in vivo and helps enforce protein L-homochirality.</text>
</comment>
<comment type="domain">
    <text evidence="4">A Gly-cisPro motif from one monomer fits into the active site of the other monomer to allow specific chiral rejection of L-amino acids.</text>
</comment>
<dbReference type="EC" id="3.1.1.-" evidence="4"/>
<dbReference type="InterPro" id="IPR003732">
    <property type="entry name" value="Daa-tRNA_deacyls_DTD"/>
</dbReference>
<reference evidence="6" key="1">
    <citation type="submission" date="2016-10" db="EMBL/GenBank/DDBJ databases">
        <authorList>
            <person name="Varghese N."/>
            <person name="Submissions S."/>
        </authorList>
    </citation>
    <scope>NUCLEOTIDE SEQUENCE [LARGE SCALE GENOMIC DNA]</scope>
    <source>
        <strain evidence="6">DSM 5463</strain>
    </source>
</reference>
<protein>
    <recommendedName>
        <fullName evidence="4">D-aminoacyl-tRNA deacylase</fullName>
        <shortName evidence="4">DTD</shortName>
        <ecNumber evidence="4">3.1.1.96</ecNumber>
    </recommendedName>
    <alternativeName>
        <fullName evidence="4">Gly-tRNA(Ala) deacylase</fullName>
        <ecNumber evidence="4">3.1.1.-</ecNumber>
    </alternativeName>
</protein>
<dbReference type="NCBIfam" id="TIGR00256">
    <property type="entry name" value="D-aminoacyl-tRNA deacylase"/>
    <property type="match status" value="1"/>
</dbReference>
<evidence type="ECO:0000256" key="4">
    <source>
        <dbReference type="HAMAP-Rule" id="MF_00518"/>
    </source>
</evidence>
<evidence type="ECO:0000256" key="3">
    <source>
        <dbReference type="ARBA" id="ARBA00022801"/>
    </source>
</evidence>
<keyword evidence="3 4" id="KW-0378">Hydrolase</keyword>
<evidence type="ECO:0000313" key="6">
    <source>
        <dbReference type="Proteomes" id="UP000242850"/>
    </source>
</evidence>
<comment type="similarity">
    <text evidence="1 4">Belongs to the DTD family.</text>
</comment>
<evidence type="ECO:0000313" key="5">
    <source>
        <dbReference type="EMBL" id="SEF92494.1"/>
    </source>
</evidence>
<dbReference type="GO" id="GO:0000049">
    <property type="term" value="F:tRNA binding"/>
    <property type="evidence" value="ECO:0007669"/>
    <property type="project" value="UniProtKB-UniRule"/>
</dbReference>
<dbReference type="InterPro" id="IPR023509">
    <property type="entry name" value="DTD-like_sf"/>
</dbReference>
<dbReference type="GO" id="GO:0043908">
    <property type="term" value="F:Ser(Gly)-tRNA(Ala) hydrolase activity"/>
    <property type="evidence" value="ECO:0007669"/>
    <property type="project" value="UniProtKB-UniRule"/>
</dbReference>
<dbReference type="AlphaFoldDB" id="A0A1H5VZ03"/>
<dbReference type="SUPFAM" id="SSF69500">
    <property type="entry name" value="DTD-like"/>
    <property type="match status" value="1"/>
</dbReference>
<dbReference type="HAMAP" id="MF_00518">
    <property type="entry name" value="Deacylase_Dtd"/>
    <property type="match status" value="1"/>
</dbReference>
<comment type="catalytic activity">
    <reaction evidence="4">
        <text>a D-aminoacyl-tRNA + H2O = a tRNA + a D-alpha-amino acid + H(+)</text>
        <dbReference type="Rhea" id="RHEA:13953"/>
        <dbReference type="Rhea" id="RHEA-COMP:10123"/>
        <dbReference type="Rhea" id="RHEA-COMP:10124"/>
        <dbReference type="ChEBI" id="CHEBI:15377"/>
        <dbReference type="ChEBI" id="CHEBI:15378"/>
        <dbReference type="ChEBI" id="CHEBI:59871"/>
        <dbReference type="ChEBI" id="CHEBI:78442"/>
        <dbReference type="ChEBI" id="CHEBI:79333"/>
        <dbReference type="EC" id="3.1.1.96"/>
    </reaction>
</comment>
<dbReference type="GO" id="GO:0019478">
    <property type="term" value="P:D-amino acid catabolic process"/>
    <property type="evidence" value="ECO:0007669"/>
    <property type="project" value="UniProtKB-UniRule"/>
</dbReference>
<proteinExistence type="inferred from homology"/>
<dbReference type="GO" id="GO:0051500">
    <property type="term" value="F:D-tyrosyl-tRNA(Tyr) deacylase activity"/>
    <property type="evidence" value="ECO:0007669"/>
    <property type="project" value="TreeGrafter"/>
</dbReference>
<keyword evidence="4" id="KW-0694">RNA-binding</keyword>
<dbReference type="RefSeq" id="WP_103896295.1">
    <property type="nucleotide sequence ID" value="NZ_FNUK01000016.1"/>
</dbReference>
<keyword evidence="4" id="KW-0963">Cytoplasm</keyword>
<gene>
    <name evidence="4" type="primary">dtd</name>
    <name evidence="5" type="ORF">SAMN05660865_01346</name>
</gene>
<dbReference type="FunFam" id="3.50.80.10:FF:000001">
    <property type="entry name" value="D-aminoacyl-tRNA deacylase"/>
    <property type="match status" value="1"/>
</dbReference>
<feature type="short sequence motif" description="Gly-cisPro motif, important for rejection of L-amino acids" evidence="4">
    <location>
        <begin position="137"/>
        <end position="138"/>
    </location>
</feature>
<dbReference type="Gene3D" id="3.50.80.10">
    <property type="entry name" value="D-tyrosyl-tRNA(Tyr) deacylase"/>
    <property type="match status" value="1"/>
</dbReference>
<name>A0A1H5VZ03_9CLOT</name>
<dbReference type="GO" id="GO:0005737">
    <property type="term" value="C:cytoplasm"/>
    <property type="evidence" value="ECO:0007669"/>
    <property type="project" value="UniProtKB-SubCell"/>
</dbReference>
<dbReference type="Proteomes" id="UP000242850">
    <property type="component" value="Unassembled WGS sequence"/>
</dbReference>
<dbReference type="PANTHER" id="PTHR10472:SF5">
    <property type="entry name" value="D-AMINOACYL-TRNA DEACYLASE 1"/>
    <property type="match status" value="1"/>
</dbReference>
<dbReference type="Pfam" id="PF02580">
    <property type="entry name" value="Tyr_Deacylase"/>
    <property type="match status" value="1"/>
</dbReference>
<dbReference type="EC" id="3.1.1.96" evidence="4"/>
<keyword evidence="2 4" id="KW-0820">tRNA-binding</keyword>
<dbReference type="CDD" id="cd00563">
    <property type="entry name" value="Dtyr_deacylase"/>
    <property type="match status" value="1"/>
</dbReference>
<accession>A0A1H5VZ03</accession>
<comment type="subunit">
    <text evidence="4">Homodimer.</text>
</comment>
<comment type="subcellular location">
    <subcellularLocation>
        <location evidence="4">Cytoplasm</location>
    </subcellularLocation>
</comment>
<keyword evidence="6" id="KW-1185">Reference proteome</keyword>
<evidence type="ECO:0000256" key="1">
    <source>
        <dbReference type="ARBA" id="ARBA00009673"/>
    </source>
</evidence>
<organism evidence="5 6">
    <name type="scientific">Caloramator fervidus</name>
    <dbReference type="NCBI Taxonomy" id="29344"/>
    <lineage>
        <taxon>Bacteria</taxon>
        <taxon>Bacillati</taxon>
        <taxon>Bacillota</taxon>
        <taxon>Clostridia</taxon>
        <taxon>Eubacteriales</taxon>
        <taxon>Clostridiaceae</taxon>
        <taxon>Caloramator</taxon>
    </lineage>
</organism>
<dbReference type="GO" id="GO:0106026">
    <property type="term" value="F:Gly-tRNA(Ala) deacylase activity"/>
    <property type="evidence" value="ECO:0007669"/>
    <property type="project" value="UniProtKB-UniRule"/>
</dbReference>
<sequence>MRAVVQRVKRASVMVEDRLVGKIDDGILVLLGVEDSDTLDDVKYMADKVCNLRIFEDENGKMNLSLIDVKGSLLVVSQFTLYGDCRKGRRPNFMMAAKPEHAEKMYNEFIKECKRYIDNVQTGQFQAYMQVELINDGPVTLLIDSKKNF</sequence>